<dbReference type="EMBL" id="KN832885">
    <property type="protein sequence ID" value="KIM95898.1"/>
    <property type="molecule type" value="Genomic_DNA"/>
</dbReference>
<name>A0A0C3CAD2_OIDMZ</name>
<dbReference type="HOGENOM" id="CLU_028200_0_0_1"/>
<evidence type="ECO:0000256" key="4">
    <source>
        <dbReference type="ARBA" id="ARBA00023136"/>
    </source>
</evidence>
<keyword evidence="9" id="KW-1185">Reference proteome</keyword>
<protein>
    <recommendedName>
        <fullName evidence="7">Rhodopsin domain-containing protein</fullName>
    </recommendedName>
</protein>
<sequence>MDPALAAYLEAAQKIAATQDLTQDRRGSTRTLSIVFTVIAVVFVALRFLARFRKCAGYGLDDWLIVAALLFLVGNLVCIIIMVDNGLGLHSGALTLDEAVKLGKILLVNEPFYFMCISLIKVSLLVMYYRIFPIRKVKIRALILGVISTVWMLVLTGVSQGQCNPRKKAWAPWTAGTCIDLKVTFLAVSIPNIITDIAILALPLPNVWLLQTNLRLKILLTIIFLLGSFVVFTSIYRFTVYIGYNPNDLSYTLALGCAWNTIELSSGIVSACLPTLGPLVRSVFKGTSTAAVSASNGIDNNAGIITIGGGGGDHPKGRRSQHFHKLDDDLKYGFIDNLTPNHGDRITMTTTEIENRSSDDEIPLATIRQ</sequence>
<organism evidence="8 9">
    <name type="scientific">Oidiodendron maius (strain Zn)</name>
    <dbReference type="NCBI Taxonomy" id="913774"/>
    <lineage>
        <taxon>Eukaryota</taxon>
        <taxon>Fungi</taxon>
        <taxon>Dikarya</taxon>
        <taxon>Ascomycota</taxon>
        <taxon>Pezizomycotina</taxon>
        <taxon>Leotiomycetes</taxon>
        <taxon>Leotiomycetes incertae sedis</taxon>
        <taxon>Myxotrichaceae</taxon>
        <taxon>Oidiodendron</taxon>
    </lineage>
</organism>
<evidence type="ECO:0000256" key="2">
    <source>
        <dbReference type="ARBA" id="ARBA00022692"/>
    </source>
</evidence>
<keyword evidence="2 6" id="KW-0812">Transmembrane</keyword>
<dbReference type="PANTHER" id="PTHR33048">
    <property type="entry name" value="PTH11-LIKE INTEGRAL MEMBRANE PROTEIN (AFU_ORTHOLOGUE AFUA_5G11245)"/>
    <property type="match status" value="1"/>
</dbReference>
<dbReference type="Proteomes" id="UP000054321">
    <property type="component" value="Unassembled WGS sequence"/>
</dbReference>
<comment type="subcellular location">
    <subcellularLocation>
        <location evidence="1">Membrane</location>
        <topology evidence="1">Multi-pass membrane protein</topology>
    </subcellularLocation>
</comment>
<dbReference type="InterPro" id="IPR049326">
    <property type="entry name" value="Rhodopsin_dom_fungi"/>
</dbReference>
<dbReference type="InParanoid" id="A0A0C3CAD2"/>
<comment type="similarity">
    <text evidence="5">Belongs to the SAT4 family.</text>
</comment>
<evidence type="ECO:0000313" key="9">
    <source>
        <dbReference type="Proteomes" id="UP000054321"/>
    </source>
</evidence>
<dbReference type="AlphaFoldDB" id="A0A0C3CAD2"/>
<feature type="transmembrane region" description="Helical" evidence="6">
    <location>
        <begin position="112"/>
        <end position="129"/>
    </location>
</feature>
<evidence type="ECO:0000256" key="6">
    <source>
        <dbReference type="SAM" id="Phobius"/>
    </source>
</evidence>
<dbReference type="STRING" id="913774.A0A0C3CAD2"/>
<evidence type="ECO:0000256" key="5">
    <source>
        <dbReference type="ARBA" id="ARBA00038359"/>
    </source>
</evidence>
<keyword evidence="3 6" id="KW-1133">Transmembrane helix</keyword>
<evidence type="ECO:0000313" key="8">
    <source>
        <dbReference type="EMBL" id="KIM95898.1"/>
    </source>
</evidence>
<dbReference type="Pfam" id="PF20684">
    <property type="entry name" value="Fung_rhodopsin"/>
    <property type="match status" value="1"/>
</dbReference>
<evidence type="ECO:0000256" key="3">
    <source>
        <dbReference type="ARBA" id="ARBA00022989"/>
    </source>
</evidence>
<feature type="transmembrane region" description="Helical" evidence="6">
    <location>
        <begin position="62"/>
        <end position="83"/>
    </location>
</feature>
<dbReference type="GO" id="GO:0016020">
    <property type="term" value="C:membrane"/>
    <property type="evidence" value="ECO:0007669"/>
    <property type="project" value="UniProtKB-SubCell"/>
</dbReference>
<feature type="transmembrane region" description="Helical" evidence="6">
    <location>
        <begin position="216"/>
        <end position="236"/>
    </location>
</feature>
<dbReference type="InterPro" id="IPR052337">
    <property type="entry name" value="SAT4-like"/>
</dbReference>
<reference evidence="9" key="2">
    <citation type="submission" date="2015-01" db="EMBL/GenBank/DDBJ databases">
        <title>Evolutionary Origins and Diversification of the Mycorrhizal Mutualists.</title>
        <authorList>
            <consortium name="DOE Joint Genome Institute"/>
            <consortium name="Mycorrhizal Genomics Consortium"/>
            <person name="Kohler A."/>
            <person name="Kuo A."/>
            <person name="Nagy L.G."/>
            <person name="Floudas D."/>
            <person name="Copeland A."/>
            <person name="Barry K.W."/>
            <person name="Cichocki N."/>
            <person name="Veneault-Fourrey C."/>
            <person name="LaButti K."/>
            <person name="Lindquist E.A."/>
            <person name="Lipzen A."/>
            <person name="Lundell T."/>
            <person name="Morin E."/>
            <person name="Murat C."/>
            <person name="Riley R."/>
            <person name="Ohm R."/>
            <person name="Sun H."/>
            <person name="Tunlid A."/>
            <person name="Henrissat B."/>
            <person name="Grigoriev I.V."/>
            <person name="Hibbett D.S."/>
            <person name="Martin F."/>
        </authorList>
    </citation>
    <scope>NUCLEOTIDE SEQUENCE [LARGE SCALE GENOMIC DNA]</scope>
    <source>
        <strain evidence="9">Zn</strain>
    </source>
</reference>
<feature type="transmembrane region" description="Helical" evidence="6">
    <location>
        <begin position="141"/>
        <end position="161"/>
    </location>
</feature>
<dbReference type="OrthoDB" id="10017208at2759"/>
<feature type="transmembrane region" description="Helical" evidence="6">
    <location>
        <begin position="181"/>
        <end position="204"/>
    </location>
</feature>
<dbReference type="PANTHER" id="PTHR33048:SF151">
    <property type="entry name" value="INTEGRAL MEMBRANE PROTEIN"/>
    <property type="match status" value="1"/>
</dbReference>
<proteinExistence type="inferred from homology"/>
<reference evidence="8 9" key="1">
    <citation type="submission" date="2014-04" db="EMBL/GenBank/DDBJ databases">
        <authorList>
            <consortium name="DOE Joint Genome Institute"/>
            <person name="Kuo A."/>
            <person name="Martino E."/>
            <person name="Perotto S."/>
            <person name="Kohler A."/>
            <person name="Nagy L.G."/>
            <person name="Floudas D."/>
            <person name="Copeland A."/>
            <person name="Barry K.W."/>
            <person name="Cichocki N."/>
            <person name="Veneault-Fourrey C."/>
            <person name="LaButti K."/>
            <person name="Lindquist E.A."/>
            <person name="Lipzen A."/>
            <person name="Lundell T."/>
            <person name="Morin E."/>
            <person name="Murat C."/>
            <person name="Sun H."/>
            <person name="Tunlid A."/>
            <person name="Henrissat B."/>
            <person name="Grigoriev I.V."/>
            <person name="Hibbett D.S."/>
            <person name="Martin F."/>
            <person name="Nordberg H.P."/>
            <person name="Cantor M.N."/>
            <person name="Hua S.X."/>
        </authorList>
    </citation>
    <scope>NUCLEOTIDE SEQUENCE [LARGE SCALE GENOMIC DNA]</scope>
    <source>
        <strain evidence="8 9">Zn</strain>
    </source>
</reference>
<gene>
    <name evidence="8" type="ORF">OIDMADRAFT_58989</name>
</gene>
<feature type="domain" description="Rhodopsin" evidence="7">
    <location>
        <begin position="46"/>
        <end position="281"/>
    </location>
</feature>
<accession>A0A0C3CAD2</accession>
<feature type="transmembrane region" description="Helical" evidence="6">
    <location>
        <begin position="31"/>
        <end position="50"/>
    </location>
</feature>
<keyword evidence="4 6" id="KW-0472">Membrane</keyword>
<evidence type="ECO:0000259" key="7">
    <source>
        <dbReference type="Pfam" id="PF20684"/>
    </source>
</evidence>
<evidence type="ECO:0000256" key="1">
    <source>
        <dbReference type="ARBA" id="ARBA00004141"/>
    </source>
</evidence>